<dbReference type="Pfam" id="PF08211">
    <property type="entry name" value="dCMP_cyt_deam_2"/>
    <property type="match status" value="1"/>
</dbReference>
<feature type="domain" description="CMP/dCMP-type deaminase" evidence="3">
    <location>
        <begin position="198"/>
        <end position="308"/>
    </location>
</feature>
<evidence type="ECO:0000313" key="5">
    <source>
        <dbReference type="Proteomes" id="UP001293254"/>
    </source>
</evidence>
<dbReference type="Gene3D" id="3.40.140.10">
    <property type="entry name" value="Cytidine Deaminase, domain 2"/>
    <property type="match status" value="2"/>
</dbReference>
<dbReference type="InterPro" id="IPR002125">
    <property type="entry name" value="CMP_dCMP_dom"/>
</dbReference>
<sequence>MDQHRPTAAQFVIESSVAESMAKSMNLPSVFLTSSPTSSPLCTVLSPSPHLQLPRRGRRSWLRRPCLLWRQSRIPRSAPPPFVSAAPCGHCRQFFQELRHSSSLQILVTGEENCDQNHDCVESLQKHSPDFKPLSKFLPNPFGPHDLLDRGTPLLLEQHDNGLDLLPQNDANVDDNSLSNGDENCGKLSNGNCGKYEKNETLLREAALEAANSAHAPYSGCPSGVALMDCEGNLYKGSYVESAAYNPSFGPVQAALVAYIARGGGGYERIVAAALVEKEGGKVRQADTARLLLKAISPKCEFSVFYCH</sequence>
<accession>A0AAE1XPG1</accession>
<name>A0AAE1XPG1_9LAMI</name>
<dbReference type="FunFam" id="3.40.140.10:FF:000006">
    <property type="entry name" value="Cytidine deaminase"/>
    <property type="match status" value="1"/>
</dbReference>
<reference evidence="4" key="1">
    <citation type="submission" date="2020-06" db="EMBL/GenBank/DDBJ databases">
        <authorList>
            <person name="Li T."/>
            <person name="Hu X."/>
            <person name="Zhang T."/>
            <person name="Song X."/>
            <person name="Zhang H."/>
            <person name="Dai N."/>
            <person name="Sheng W."/>
            <person name="Hou X."/>
            <person name="Wei L."/>
        </authorList>
    </citation>
    <scope>NUCLEOTIDE SEQUENCE</scope>
    <source>
        <strain evidence="4">3651</strain>
        <tissue evidence="4">Leaf</tissue>
    </source>
</reference>
<dbReference type="AlphaFoldDB" id="A0AAE1XPG1"/>
<proteinExistence type="inferred from homology"/>
<dbReference type="InterPro" id="IPR050202">
    <property type="entry name" value="Cyt/Deoxycyt_deaminase"/>
</dbReference>
<dbReference type="GO" id="GO:0005829">
    <property type="term" value="C:cytosol"/>
    <property type="evidence" value="ECO:0007669"/>
    <property type="project" value="TreeGrafter"/>
</dbReference>
<protein>
    <submittedName>
        <fullName evidence="4">Cytidine deaminase 1</fullName>
    </submittedName>
</protein>
<gene>
    <name evidence="4" type="ORF">Salat_2673200</name>
</gene>
<dbReference type="PANTHER" id="PTHR11644">
    <property type="entry name" value="CYTIDINE DEAMINASE"/>
    <property type="match status" value="1"/>
</dbReference>
<dbReference type="GO" id="GO:0042803">
    <property type="term" value="F:protein homodimerization activity"/>
    <property type="evidence" value="ECO:0007669"/>
    <property type="project" value="UniProtKB-ARBA"/>
</dbReference>
<evidence type="ECO:0000259" key="3">
    <source>
        <dbReference type="PROSITE" id="PS51747"/>
    </source>
</evidence>
<dbReference type="InterPro" id="IPR013171">
    <property type="entry name" value="Cyd/dCyd_deaminase_Zn-bd"/>
</dbReference>
<comment type="subunit">
    <text evidence="2">Homodimer.</text>
</comment>
<evidence type="ECO:0000256" key="1">
    <source>
        <dbReference type="ARBA" id="ARBA00006576"/>
    </source>
</evidence>
<dbReference type="Proteomes" id="UP001293254">
    <property type="component" value="Unassembled WGS sequence"/>
</dbReference>
<dbReference type="CDD" id="cd01283">
    <property type="entry name" value="cytidine_deaminase"/>
    <property type="match status" value="1"/>
</dbReference>
<reference evidence="4" key="2">
    <citation type="journal article" date="2024" name="Plant">
        <title>Genomic evolution and insights into agronomic trait innovations of Sesamum species.</title>
        <authorList>
            <person name="Miao H."/>
            <person name="Wang L."/>
            <person name="Qu L."/>
            <person name="Liu H."/>
            <person name="Sun Y."/>
            <person name="Le M."/>
            <person name="Wang Q."/>
            <person name="Wei S."/>
            <person name="Zheng Y."/>
            <person name="Lin W."/>
            <person name="Duan Y."/>
            <person name="Cao H."/>
            <person name="Xiong S."/>
            <person name="Wang X."/>
            <person name="Wei L."/>
            <person name="Li C."/>
            <person name="Ma Q."/>
            <person name="Ju M."/>
            <person name="Zhao R."/>
            <person name="Li G."/>
            <person name="Mu C."/>
            <person name="Tian Q."/>
            <person name="Mei H."/>
            <person name="Zhang T."/>
            <person name="Gao T."/>
            <person name="Zhang H."/>
        </authorList>
    </citation>
    <scope>NUCLEOTIDE SEQUENCE</scope>
    <source>
        <strain evidence="4">3651</strain>
    </source>
</reference>
<dbReference type="GO" id="GO:0008270">
    <property type="term" value="F:zinc ion binding"/>
    <property type="evidence" value="ECO:0007669"/>
    <property type="project" value="InterPro"/>
</dbReference>
<dbReference type="PROSITE" id="PS51747">
    <property type="entry name" value="CYT_DCMP_DEAMINASES_2"/>
    <property type="match status" value="1"/>
</dbReference>
<dbReference type="PANTHER" id="PTHR11644:SF2">
    <property type="entry name" value="CYTIDINE DEAMINASE"/>
    <property type="match status" value="1"/>
</dbReference>
<dbReference type="EMBL" id="JACGWO010000011">
    <property type="protein sequence ID" value="KAK4415658.1"/>
    <property type="molecule type" value="Genomic_DNA"/>
</dbReference>
<evidence type="ECO:0000256" key="2">
    <source>
        <dbReference type="ARBA" id="ARBA00011738"/>
    </source>
</evidence>
<dbReference type="InterPro" id="IPR016193">
    <property type="entry name" value="Cytidine_deaminase-like"/>
</dbReference>
<organism evidence="4 5">
    <name type="scientific">Sesamum alatum</name>
    <dbReference type="NCBI Taxonomy" id="300844"/>
    <lineage>
        <taxon>Eukaryota</taxon>
        <taxon>Viridiplantae</taxon>
        <taxon>Streptophyta</taxon>
        <taxon>Embryophyta</taxon>
        <taxon>Tracheophyta</taxon>
        <taxon>Spermatophyta</taxon>
        <taxon>Magnoliopsida</taxon>
        <taxon>eudicotyledons</taxon>
        <taxon>Gunneridae</taxon>
        <taxon>Pentapetalae</taxon>
        <taxon>asterids</taxon>
        <taxon>lamiids</taxon>
        <taxon>Lamiales</taxon>
        <taxon>Pedaliaceae</taxon>
        <taxon>Sesamum</taxon>
    </lineage>
</organism>
<comment type="caution">
    <text evidence="4">The sequence shown here is derived from an EMBL/GenBank/DDBJ whole genome shotgun (WGS) entry which is preliminary data.</text>
</comment>
<evidence type="ECO:0000313" key="4">
    <source>
        <dbReference type="EMBL" id="KAK4415658.1"/>
    </source>
</evidence>
<comment type="similarity">
    <text evidence="1">Belongs to the cytidine and deoxycytidylate deaminase family.</text>
</comment>
<keyword evidence="5" id="KW-1185">Reference proteome</keyword>
<dbReference type="GO" id="GO:0004126">
    <property type="term" value="F:cytidine deaminase activity"/>
    <property type="evidence" value="ECO:0007669"/>
    <property type="project" value="InterPro"/>
</dbReference>
<dbReference type="GO" id="GO:0046135">
    <property type="term" value="P:pyrimidine nucleoside catabolic process"/>
    <property type="evidence" value="ECO:0007669"/>
    <property type="project" value="UniProtKB-ARBA"/>
</dbReference>
<dbReference type="SUPFAM" id="SSF53927">
    <property type="entry name" value="Cytidine deaminase-like"/>
    <property type="match status" value="2"/>
</dbReference>